<evidence type="ECO:0000256" key="3">
    <source>
        <dbReference type="PIRSR" id="PIRSR000390-1"/>
    </source>
</evidence>
<dbReference type="EMBL" id="DSUH01000040">
    <property type="protein sequence ID" value="HGU31566.1"/>
    <property type="molecule type" value="Genomic_DNA"/>
</dbReference>
<dbReference type="GO" id="GO:0000271">
    <property type="term" value="P:polysaccharide biosynthetic process"/>
    <property type="evidence" value="ECO:0007669"/>
    <property type="project" value="TreeGrafter"/>
</dbReference>
<feature type="modified residue" description="N6-(pyridoxal phosphate)lysine" evidence="4">
    <location>
        <position position="193"/>
    </location>
</feature>
<keyword evidence="6" id="KW-0032">Aminotransferase</keyword>
<dbReference type="PANTHER" id="PTHR30244">
    <property type="entry name" value="TRANSAMINASE"/>
    <property type="match status" value="1"/>
</dbReference>
<dbReference type="Gene3D" id="3.40.640.10">
    <property type="entry name" value="Type I PLP-dependent aspartate aminotransferase-like (Major domain)"/>
    <property type="match status" value="1"/>
</dbReference>
<dbReference type="InterPro" id="IPR000653">
    <property type="entry name" value="DegT/StrS_aminotransferase"/>
</dbReference>
<dbReference type="PANTHER" id="PTHR30244:SF36">
    <property type="entry name" value="3-OXO-GLUCOSE-6-PHOSPHATE:GLUTAMATE AMINOTRANSFERASE"/>
    <property type="match status" value="1"/>
</dbReference>
<dbReference type="InterPro" id="IPR015422">
    <property type="entry name" value="PyrdxlP-dep_Trfase_small"/>
</dbReference>
<evidence type="ECO:0000256" key="1">
    <source>
        <dbReference type="ARBA" id="ARBA00022898"/>
    </source>
</evidence>
<gene>
    <name evidence="6" type="ORF">ENS29_01770</name>
</gene>
<accession>A0A7C4MNZ5</accession>
<comment type="similarity">
    <text evidence="2 5">Belongs to the DegT/DnrJ/EryC1 family.</text>
</comment>
<comment type="caution">
    <text evidence="6">The sequence shown here is derived from an EMBL/GenBank/DDBJ whole genome shotgun (WGS) entry which is preliminary data.</text>
</comment>
<dbReference type="GO" id="GO:0030170">
    <property type="term" value="F:pyridoxal phosphate binding"/>
    <property type="evidence" value="ECO:0007669"/>
    <property type="project" value="TreeGrafter"/>
</dbReference>
<dbReference type="InterPro" id="IPR015424">
    <property type="entry name" value="PyrdxlP-dep_Trfase"/>
</dbReference>
<keyword evidence="1 4" id="KW-0663">Pyridoxal phosphate</keyword>
<dbReference type="AlphaFoldDB" id="A0A7C4MNZ5"/>
<reference evidence="6" key="1">
    <citation type="journal article" date="2020" name="mSystems">
        <title>Genome- and Community-Level Interaction Insights into Carbon Utilization and Element Cycling Functions of Hydrothermarchaeota in Hydrothermal Sediment.</title>
        <authorList>
            <person name="Zhou Z."/>
            <person name="Liu Y."/>
            <person name="Xu W."/>
            <person name="Pan J."/>
            <person name="Luo Z.H."/>
            <person name="Li M."/>
        </authorList>
    </citation>
    <scope>NUCLEOTIDE SEQUENCE [LARGE SCALE GENOMIC DNA]</scope>
    <source>
        <strain evidence="6">SpSt-477</strain>
    </source>
</reference>
<dbReference type="Pfam" id="PF01041">
    <property type="entry name" value="DegT_DnrJ_EryC1"/>
    <property type="match status" value="1"/>
</dbReference>
<dbReference type="SUPFAM" id="SSF53383">
    <property type="entry name" value="PLP-dependent transferases"/>
    <property type="match status" value="1"/>
</dbReference>
<evidence type="ECO:0000313" key="6">
    <source>
        <dbReference type="EMBL" id="HGU31566.1"/>
    </source>
</evidence>
<keyword evidence="6" id="KW-0808">Transferase</keyword>
<protein>
    <submittedName>
        <fullName evidence="6">DegT/DnrJ/EryC1/StrS family aminotransferase</fullName>
    </submittedName>
</protein>
<organism evidence="6">
    <name type="scientific">Desulfatirhabdium butyrativorans</name>
    <dbReference type="NCBI Taxonomy" id="340467"/>
    <lineage>
        <taxon>Bacteria</taxon>
        <taxon>Pseudomonadati</taxon>
        <taxon>Thermodesulfobacteriota</taxon>
        <taxon>Desulfobacteria</taxon>
        <taxon>Desulfobacterales</taxon>
        <taxon>Desulfatirhabdiaceae</taxon>
        <taxon>Desulfatirhabdium</taxon>
    </lineage>
</organism>
<evidence type="ECO:0000256" key="2">
    <source>
        <dbReference type="ARBA" id="ARBA00037999"/>
    </source>
</evidence>
<dbReference type="PIRSF" id="PIRSF000390">
    <property type="entry name" value="PLP_StrS"/>
    <property type="match status" value="1"/>
</dbReference>
<dbReference type="Gene3D" id="3.90.1150.10">
    <property type="entry name" value="Aspartate Aminotransferase, domain 1"/>
    <property type="match status" value="1"/>
</dbReference>
<proteinExistence type="inferred from homology"/>
<feature type="active site" description="Proton acceptor" evidence="3">
    <location>
        <position position="193"/>
    </location>
</feature>
<evidence type="ECO:0000256" key="5">
    <source>
        <dbReference type="RuleBase" id="RU004508"/>
    </source>
</evidence>
<dbReference type="GO" id="GO:0008483">
    <property type="term" value="F:transaminase activity"/>
    <property type="evidence" value="ECO:0007669"/>
    <property type="project" value="UniProtKB-KW"/>
</dbReference>
<dbReference type="InterPro" id="IPR015421">
    <property type="entry name" value="PyrdxlP-dep_Trfase_major"/>
</dbReference>
<evidence type="ECO:0000256" key="4">
    <source>
        <dbReference type="PIRSR" id="PIRSR000390-2"/>
    </source>
</evidence>
<name>A0A7C4MNZ5_9BACT</name>
<sequence length="379" mass="42077">MNIPLLDLTRQYQQIRDELTPKLTELFESQQFILGRPVQEFETQMAAYCGASYAVGVSSGTDALLLSLMTIGIQAGDRVITTPYTFFATAGAIYRLGAVPVFVDIEPDTYTIDPVKLAETIQAMPQAMKHRLRAVIPVHLYGQCADMEPILQLAAENLLVVIEDAAQAVGAEYRGKRAGAIGDFGCFSFFPSKNLGGFGDGGLVTSKTEAYRDKLLRLRVHGGATRYRHTEVGGNFRLDALQAAVLSVKLPHLDGWTEGRRSHARTYARLFRDAGLLERIGLPVERTGKHVFNQFVIRVPEHRDALQRYLTENGIGTAIYYPIPLHLQPCFADLGGKPGDFPESERAAQETLALPVFPELEAQEIERVVDVIHDFFRNR</sequence>
<dbReference type="CDD" id="cd00616">
    <property type="entry name" value="AHBA_syn"/>
    <property type="match status" value="1"/>
</dbReference>